<organism evidence="1 2">
    <name type="scientific">Arcticibacterium luteifluviistationis</name>
    <dbReference type="NCBI Taxonomy" id="1784714"/>
    <lineage>
        <taxon>Bacteria</taxon>
        <taxon>Pseudomonadati</taxon>
        <taxon>Bacteroidota</taxon>
        <taxon>Cytophagia</taxon>
        <taxon>Cytophagales</taxon>
        <taxon>Leadbetterellaceae</taxon>
        <taxon>Arcticibacterium</taxon>
    </lineage>
</organism>
<dbReference type="AlphaFoldDB" id="A0A2Z4G8U8"/>
<reference evidence="1 2" key="1">
    <citation type="submission" date="2018-05" db="EMBL/GenBank/DDBJ databases">
        <title>Complete genome sequence of Arcticibacterium luteifluviistationis SM1504T, a cytophagaceae bacterium isolated from Arctic surface seawater.</title>
        <authorList>
            <person name="Li Y."/>
            <person name="Qin Q.-L."/>
        </authorList>
    </citation>
    <scope>NUCLEOTIDE SEQUENCE [LARGE SCALE GENOMIC DNA]</scope>
    <source>
        <strain evidence="1 2">SM1504</strain>
    </source>
</reference>
<dbReference type="Proteomes" id="UP000249873">
    <property type="component" value="Chromosome"/>
</dbReference>
<dbReference type="EMBL" id="CP029480">
    <property type="protein sequence ID" value="AWV97510.1"/>
    <property type="molecule type" value="Genomic_DNA"/>
</dbReference>
<dbReference type="RefSeq" id="WP_111370612.1">
    <property type="nucleotide sequence ID" value="NZ_CP029480.1"/>
</dbReference>
<proteinExistence type="predicted"/>
<accession>A0A2Z4G8U8</accession>
<evidence type="ECO:0000313" key="2">
    <source>
        <dbReference type="Proteomes" id="UP000249873"/>
    </source>
</evidence>
<evidence type="ECO:0000313" key="1">
    <source>
        <dbReference type="EMBL" id="AWV97510.1"/>
    </source>
</evidence>
<dbReference type="KEGG" id="als:DJ013_04745"/>
<gene>
    <name evidence="1" type="ORF">DJ013_04745</name>
</gene>
<name>A0A2Z4G8U8_9BACT</name>
<keyword evidence="2" id="KW-1185">Reference proteome</keyword>
<protein>
    <submittedName>
        <fullName evidence="1">Uncharacterized protein</fullName>
    </submittedName>
</protein>
<sequence length="133" mass="15608">MKISKEYKFIIGFWTLLLLSIPIYRKWRANQFDNSNRIIYAQVLGCTSSIKSAIVNLRYRFYVDHKYIIGSDSDVTFYNCKRINEMKSAGIHIPILVVEKNPNINKAIFTKKEFEKYGFILPDSLAWMNELGK</sequence>